<dbReference type="InterPro" id="IPR032816">
    <property type="entry name" value="VTT_dom"/>
</dbReference>
<dbReference type="Proteomes" id="UP000772181">
    <property type="component" value="Unassembled WGS sequence"/>
</dbReference>
<evidence type="ECO:0000256" key="2">
    <source>
        <dbReference type="ARBA" id="ARBA00022475"/>
    </source>
</evidence>
<evidence type="ECO:0000256" key="4">
    <source>
        <dbReference type="ARBA" id="ARBA00022989"/>
    </source>
</evidence>
<dbReference type="GO" id="GO:0005886">
    <property type="term" value="C:plasma membrane"/>
    <property type="evidence" value="ECO:0007669"/>
    <property type="project" value="UniProtKB-SubCell"/>
</dbReference>
<evidence type="ECO:0000256" key="5">
    <source>
        <dbReference type="ARBA" id="ARBA00023136"/>
    </source>
</evidence>
<keyword evidence="3 6" id="KW-0812">Transmembrane</keyword>
<dbReference type="PANTHER" id="PTHR12677">
    <property type="entry name" value="GOLGI APPARATUS MEMBRANE PROTEIN TVP38-RELATED"/>
    <property type="match status" value="1"/>
</dbReference>
<sequence length="244" mass="26500">MHAGATRNGLGTKNKLALLVAFIIVLLIALQYLQVQEIMRSALVWVAHLGNWGPVIFITIYILACVFLLPGSILTLGAGVLFGVLKGSMIVSISSTLGATCAFLVGRYLARDWVSRKIQGYPKFKAIDETVAGEGWKIVCLTRLSPVFPFNLLNYAYGITKVSLRDYFLASWLGMMPGTVMYVYIGSLAGDLAMIGVGARSRPAAEWGLYIVGFVATVVVTIYVTRLAQAALKKRSERPPGYEG</sequence>
<comment type="subcellular location">
    <subcellularLocation>
        <location evidence="1 6">Cell membrane</location>
        <topology evidence="1 6">Multi-pass membrane protein</topology>
    </subcellularLocation>
</comment>
<comment type="similarity">
    <text evidence="6">Belongs to the TVP38/TMEM64 family.</text>
</comment>
<feature type="transmembrane region" description="Helical" evidence="6">
    <location>
        <begin position="207"/>
        <end position="228"/>
    </location>
</feature>
<proteinExistence type="inferred from homology"/>
<name>A0A933LQQ5_UNCTE</name>
<evidence type="ECO:0000256" key="1">
    <source>
        <dbReference type="ARBA" id="ARBA00004651"/>
    </source>
</evidence>
<protein>
    <recommendedName>
        <fullName evidence="6">TVP38/TMEM64 family membrane protein</fullName>
    </recommendedName>
</protein>
<reference evidence="8" key="1">
    <citation type="submission" date="2020-07" db="EMBL/GenBank/DDBJ databases">
        <title>Huge and variable diversity of episymbiotic CPR bacteria and DPANN archaea in groundwater ecosystems.</title>
        <authorList>
            <person name="He C.Y."/>
            <person name="Keren R."/>
            <person name="Whittaker M."/>
            <person name="Farag I.F."/>
            <person name="Doudna J."/>
            <person name="Cate J.H.D."/>
            <person name="Banfield J.F."/>
        </authorList>
    </citation>
    <scope>NUCLEOTIDE SEQUENCE</scope>
    <source>
        <strain evidence="8">NC_groundwater_1482_Ag_S-0.65um_47_24</strain>
    </source>
</reference>
<feature type="transmembrane region" description="Helical" evidence="6">
    <location>
        <begin position="89"/>
        <end position="110"/>
    </location>
</feature>
<feature type="transmembrane region" description="Helical" evidence="6">
    <location>
        <begin position="45"/>
        <end position="69"/>
    </location>
</feature>
<comment type="caution">
    <text evidence="8">The sequence shown here is derived from an EMBL/GenBank/DDBJ whole genome shotgun (WGS) entry which is preliminary data.</text>
</comment>
<evidence type="ECO:0000256" key="3">
    <source>
        <dbReference type="ARBA" id="ARBA00022692"/>
    </source>
</evidence>
<dbReference type="PANTHER" id="PTHR12677:SF59">
    <property type="entry name" value="GOLGI APPARATUS MEMBRANE PROTEIN TVP38-RELATED"/>
    <property type="match status" value="1"/>
</dbReference>
<feature type="transmembrane region" description="Helical" evidence="6">
    <location>
        <begin position="167"/>
        <end position="187"/>
    </location>
</feature>
<dbReference type="InterPro" id="IPR015414">
    <property type="entry name" value="TMEM64"/>
</dbReference>
<keyword evidence="2 6" id="KW-1003">Cell membrane</keyword>
<feature type="transmembrane region" description="Helical" evidence="6">
    <location>
        <begin position="16"/>
        <end position="33"/>
    </location>
</feature>
<dbReference type="Pfam" id="PF09335">
    <property type="entry name" value="VTT_dom"/>
    <property type="match status" value="1"/>
</dbReference>
<dbReference type="AlphaFoldDB" id="A0A933LQQ5"/>
<evidence type="ECO:0000313" key="9">
    <source>
        <dbReference type="Proteomes" id="UP000772181"/>
    </source>
</evidence>
<evidence type="ECO:0000313" key="8">
    <source>
        <dbReference type="EMBL" id="MBI4595562.1"/>
    </source>
</evidence>
<keyword evidence="5 6" id="KW-0472">Membrane</keyword>
<evidence type="ECO:0000256" key="6">
    <source>
        <dbReference type="RuleBase" id="RU366058"/>
    </source>
</evidence>
<keyword evidence="4 6" id="KW-1133">Transmembrane helix</keyword>
<dbReference type="EMBL" id="JACQWF010000190">
    <property type="protein sequence ID" value="MBI4595562.1"/>
    <property type="molecule type" value="Genomic_DNA"/>
</dbReference>
<organism evidence="8 9">
    <name type="scientific">Tectimicrobiota bacterium</name>
    <dbReference type="NCBI Taxonomy" id="2528274"/>
    <lineage>
        <taxon>Bacteria</taxon>
        <taxon>Pseudomonadati</taxon>
        <taxon>Nitrospinota/Tectimicrobiota group</taxon>
        <taxon>Candidatus Tectimicrobiota</taxon>
    </lineage>
</organism>
<gene>
    <name evidence="8" type="ORF">HY730_04195</name>
</gene>
<evidence type="ECO:0000259" key="7">
    <source>
        <dbReference type="Pfam" id="PF09335"/>
    </source>
</evidence>
<feature type="domain" description="VTT" evidence="7">
    <location>
        <begin position="69"/>
        <end position="187"/>
    </location>
</feature>
<accession>A0A933LQQ5</accession>